<comment type="similarity">
    <text evidence="2">Belongs to the MGMT family.</text>
</comment>
<accession>A0A918A7X3</accession>
<evidence type="ECO:0000256" key="9">
    <source>
        <dbReference type="ARBA" id="ARBA00049348"/>
    </source>
</evidence>
<dbReference type="GO" id="GO:0006281">
    <property type="term" value="P:DNA repair"/>
    <property type="evidence" value="ECO:0007669"/>
    <property type="project" value="UniProtKB-KW"/>
</dbReference>
<dbReference type="InterPro" id="IPR004026">
    <property type="entry name" value="Ada_DNA_repair_Zn-bd"/>
</dbReference>
<protein>
    <recommendedName>
        <fullName evidence="3">methylated-DNA--[protein]-cysteine S-methyltransferase</fullName>
        <ecNumber evidence="3">2.1.1.63</ecNumber>
    </recommendedName>
</protein>
<comment type="caution">
    <text evidence="13">The sequence shown here is derived from an EMBL/GenBank/DDBJ whole genome shotgun (WGS) entry which is preliminary data.</text>
</comment>
<dbReference type="GO" id="GO:0003677">
    <property type="term" value="F:DNA binding"/>
    <property type="evidence" value="ECO:0007669"/>
    <property type="project" value="InterPro"/>
</dbReference>
<dbReference type="InterPro" id="IPR036217">
    <property type="entry name" value="MethylDNA_cys_MeTrfase_DNAb"/>
</dbReference>
<evidence type="ECO:0000256" key="1">
    <source>
        <dbReference type="ARBA" id="ARBA00001286"/>
    </source>
</evidence>
<evidence type="ECO:0000259" key="11">
    <source>
        <dbReference type="Pfam" id="PF01035"/>
    </source>
</evidence>
<evidence type="ECO:0000313" key="14">
    <source>
        <dbReference type="Proteomes" id="UP000660745"/>
    </source>
</evidence>
<comment type="catalytic activity">
    <reaction evidence="9">
        <text>a 6-O-methyl-2'-deoxyguanosine in DNA + L-cysteinyl-[protein] = S-methyl-L-cysteinyl-[protein] + a 2'-deoxyguanosine in DNA</text>
        <dbReference type="Rhea" id="RHEA:24000"/>
        <dbReference type="Rhea" id="RHEA-COMP:10131"/>
        <dbReference type="Rhea" id="RHEA-COMP:10132"/>
        <dbReference type="Rhea" id="RHEA-COMP:11367"/>
        <dbReference type="Rhea" id="RHEA-COMP:11368"/>
        <dbReference type="ChEBI" id="CHEBI:29950"/>
        <dbReference type="ChEBI" id="CHEBI:82612"/>
        <dbReference type="ChEBI" id="CHEBI:85445"/>
        <dbReference type="ChEBI" id="CHEBI:85448"/>
        <dbReference type="EC" id="2.1.1.63"/>
    </reaction>
</comment>
<keyword evidence="7" id="KW-0010">Activator</keyword>
<evidence type="ECO:0000256" key="2">
    <source>
        <dbReference type="ARBA" id="ARBA00008711"/>
    </source>
</evidence>
<keyword evidence="6" id="KW-0227">DNA damage</keyword>
<dbReference type="GO" id="GO:0003908">
    <property type="term" value="F:methylated-DNA-[protein]-cysteine S-methyltransferase activity"/>
    <property type="evidence" value="ECO:0007669"/>
    <property type="project" value="UniProtKB-EC"/>
</dbReference>
<dbReference type="EC" id="2.1.1.63" evidence="3"/>
<dbReference type="InterPro" id="IPR036388">
    <property type="entry name" value="WH-like_DNA-bd_sf"/>
</dbReference>
<dbReference type="Gene3D" id="3.40.10.10">
    <property type="entry name" value="DNA Methylphosphotriester Repair Domain"/>
    <property type="match status" value="1"/>
</dbReference>
<evidence type="ECO:0000256" key="7">
    <source>
        <dbReference type="ARBA" id="ARBA00023159"/>
    </source>
</evidence>
<comment type="catalytic activity">
    <reaction evidence="1">
        <text>a 4-O-methyl-thymidine in DNA + L-cysteinyl-[protein] = a thymidine in DNA + S-methyl-L-cysteinyl-[protein]</text>
        <dbReference type="Rhea" id="RHEA:53428"/>
        <dbReference type="Rhea" id="RHEA-COMP:10131"/>
        <dbReference type="Rhea" id="RHEA-COMP:10132"/>
        <dbReference type="Rhea" id="RHEA-COMP:13555"/>
        <dbReference type="Rhea" id="RHEA-COMP:13556"/>
        <dbReference type="ChEBI" id="CHEBI:29950"/>
        <dbReference type="ChEBI" id="CHEBI:82612"/>
        <dbReference type="ChEBI" id="CHEBI:137386"/>
        <dbReference type="ChEBI" id="CHEBI:137387"/>
        <dbReference type="EC" id="2.1.1.63"/>
    </reaction>
</comment>
<dbReference type="GO" id="GO:0008270">
    <property type="term" value="F:zinc ion binding"/>
    <property type="evidence" value="ECO:0007669"/>
    <property type="project" value="InterPro"/>
</dbReference>
<dbReference type="Proteomes" id="UP000660745">
    <property type="component" value="Unassembled WGS sequence"/>
</dbReference>
<evidence type="ECO:0000256" key="6">
    <source>
        <dbReference type="ARBA" id="ARBA00022763"/>
    </source>
</evidence>
<dbReference type="PANTHER" id="PTHR10815:SF13">
    <property type="entry name" value="METHYLATED-DNA--PROTEIN-CYSTEINE METHYLTRANSFERASE"/>
    <property type="match status" value="1"/>
</dbReference>
<dbReference type="GO" id="GO:0032259">
    <property type="term" value="P:methylation"/>
    <property type="evidence" value="ECO:0007669"/>
    <property type="project" value="UniProtKB-KW"/>
</dbReference>
<dbReference type="SUPFAM" id="SSF46767">
    <property type="entry name" value="Methylated DNA-protein cysteine methyltransferase, C-terminal domain"/>
    <property type="match status" value="1"/>
</dbReference>
<reference evidence="13" key="2">
    <citation type="submission" date="2020-09" db="EMBL/GenBank/DDBJ databases">
        <authorList>
            <person name="Sun Q."/>
            <person name="Zhou Y."/>
        </authorList>
    </citation>
    <scope>NUCLEOTIDE SEQUENCE</scope>
    <source>
        <strain evidence="13">CGMCC 4.7430</strain>
    </source>
</reference>
<feature type="compositionally biased region" description="Polar residues" evidence="10">
    <location>
        <begin position="9"/>
        <end position="59"/>
    </location>
</feature>
<evidence type="ECO:0000256" key="10">
    <source>
        <dbReference type="SAM" id="MobiDB-lite"/>
    </source>
</evidence>
<feature type="domain" description="Ada DNA repair metal-binding" evidence="12">
    <location>
        <begin position="268"/>
        <end position="319"/>
    </location>
</feature>
<dbReference type="InterPro" id="IPR014048">
    <property type="entry name" value="MethylDNA_cys_MeTrfase_DNA-bd"/>
</dbReference>
<evidence type="ECO:0000256" key="5">
    <source>
        <dbReference type="ARBA" id="ARBA00022679"/>
    </source>
</evidence>
<dbReference type="SUPFAM" id="SSF57884">
    <property type="entry name" value="Ada DNA repair protein, N-terminal domain (N-Ada 10)"/>
    <property type="match status" value="1"/>
</dbReference>
<evidence type="ECO:0000259" key="12">
    <source>
        <dbReference type="Pfam" id="PF02805"/>
    </source>
</evidence>
<dbReference type="GO" id="GO:0006355">
    <property type="term" value="P:regulation of DNA-templated transcription"/>
    <property type="evidence" value="ECO:0007669"/>
    <property type="project" value="InterPro"/>
</dbReference>
<keyword evidence="4" id="KW-0489">Methyltransferase</keyword>
<dbReference type="CDD" id="cd06445">
    <property type="entry name" value="ATase"/>
    <property type="match status" value="1"/>
</dbReference>
<dbReference type="NCBIfam" id="TIGR00589">
    <property type="entry name" value="ogt"/>
    <property type="match status" value="1"/>
</dbReference>
<dbReference type="AlphaFoldDB" id="A0A918A7X3"/>
<proteinExistence type="inferred from homology"/>
<sequence>MTPRPATPDPTSHSAGMNPTNPRATGQGPTNLHATGQGPTNPRATGQGPTNPHATGQGPTNPPVAGQGPTVPREVGQGRDPLLAGLAALVTDAPDGLLDRIAARWVRVPGPIGELDVAFTDQGIVYVHEPVEGFAESFRKRFGRPLLPAAKPPAGLVPALRTGRSSGLRLDLRGLSDFQRDVLLAARAIPRGEVRPYAWIAERIGRPRAVRAVGTALGGNPVPLLIPCHRVTRSDGGVGEYVFGPAVKERLLAAEGVDLDRLRALARERVFYLGSDTTGVVCFPTCRNARRITPAHRHGFRTLAQARTAGYRPCRTCEPGQVA</sequence>
<evidence type="ECO:0000256" key="4">
    <source>
        <dbReference type="ARBA" id="ARBA00022603"/>
    </source>
</evidence>
<keyword evidence="5" id="KW-0808">Transferase</keyword>
<dbReference type="FunFam" id="1.10.10.10:FF:000214">
    <property type="entry name" value="Methylated-DNA--protein-cysteine methyltransferase"/>
    <property type="match status" value="1"/>
</dbReference>
<dbReference type="Pfam" id="PF02805">
    <property type="entry name" value="Ada_Zn_binding"/>
    <property type="match status" value="1"/>
</dbReference>
<keyword evidence="14" id="KW-1185">Reference proteome</keyword>
<evidence type="ECO:0000313" key="13">
    <source>
        <dbReference type="EMBL" id="GGP10932.1"/>
    </source>
</evidence>
<keyword evidence="8" id="KW-0234">DNA repair</keyword>
<dbReference type="Gene3D" id="1.10.10.10">
    <property type="entry name" value="Winged helix-like DNA-binding domain superfamily/Winged helix DNA-binding domain"/>
    <property type="match status" value="1"/>
</dbReference>
<feature type="region of interest" description="Disordered" evidence="10">
    <location>
        <begin position="1"/>
        <end position="78"/>
    </location>
</feature>
<gene>
    <name evidence="13" type="ORF">GCM10012278_52560</name>
</gene>
<dbReference type="Pfam" id="PF01035">
    <property type="entry name" value="DNA_binding_1"/>
    <property type="match status" value="1"/>
</dbReference>
<reference evidence="13" key="1">
    <citation type="journal article" date="2014" name="Int. J. Syst. Evol. Microbiol.">
        <title>Complete genome sequence of Corynebacterium casei LMG S-19264T (=DSM 44701T), isolated from a smear-ripened cheese.</title>
        <authorList>
            <consortium name="US DOE Joint Genome Institute (JGI-PGF)"/>
            <person name="Walter F."/>
            <person name="Albersmeier A."/>
            <person name="Kalinowski J."/>
            <person name="Ruckert C."/>
        </authorList>
    </citation>
    <scope>NUCLEOTIDE SEQUENCE</scope>
    <source>
        <strain evidence="13">CGMCC 4.7430</strain>
    </source>
</reference>
<organism evidence="13 14">
    <name type="scientific">Nonomuraea glycinis</name>
    <dbReference type="NCBI Taxonomy" id="2047744"/>
    <lineage>
        <taxon>Bacteria</taxon>
        <taxon>Bacillati</taxon>
        <taxon>Actinomycetota</taxon>
        <taxon>Actinomycetes</taxon>
        <taxon>Streptosporangiales</taxon>
        <taxon>Streptosporangiaceae</taxon>
        <taxon>Nonomuraea</taxon>
    </lineage>
</organism>
<dbReference type="InterPro" id="IPR035451">
    <property type="entry name" value="Ada-like_dom_sf"/>
</dbReference>
<feature type="domain" description="Methylated-DNA-[protein]-cysteine S-methyltransferase DNA binding" evidence="11">
    <location>
        <begin position="177"/>
        <end position="257"/>
    </location>
</feature>
<evidence type="ECO:0000256" key="8">
    <source>
        <dbReference type="ARBA" id="ARBA00023204"/>
    </source>
</evidence>
<dbReference type="PANTHER" id="PTHR10815">
    <property type="entry name" value="METHYLATED-DNA--PROTEIN-CYSTEINE METHYLTRANSFERASE"/>
    <property type="match status" value="1"/>
</dbReference>
<name>A0A918A7X3_9ACTN</name>
<dbReference type="EMBL" id="BMNK01000009">
    <property type="protein sequence ID" value="GGP10932.1"/>
    <property type="molecule type" value="Genomic_DNA"/>
</dbReference>
<evidence type="ECO:0000256" key="3">
    <source>
        <dbReference type="ARBA" id="ARBA00011918"/>
    </source>
</evidence>